<organism evidence="2 3">
    <name type="scientific">Thyridium curvatum</name>
    <dbReference type="NCBI Taxonomy" id="1093900"/>
    <lineage>
        <taxon>Eukaryota</taxon>
        <taxon>Fungi</taxon>
        <taxon>Dikarya</taxon>
        <taxon>Ascomycota</taxon>
        <taxon>Pezizomycotina</taxon>
        <taxon>Sordariomycetes</taxon>
        <taxon>Sordariomycetidae</taxon>
        <taxon>Thyridiales</taxon>
        <taxon>Thyridiaceae</taxon>
        <taxon>Thyridium</taxon>
    </lineage>
</organism>
<sequence>MANHSDVSTADQTIVRLPSPQKLEFSASPPRILIIGAGNRGVTYARAIKNTSNGVVAGVVEPITLKRQHIGRTYIWGKREPLEGEEFEDYRQYVSWELKRRKRAAAGEEVPEGVDAAFICVQDSMHREVVEALAPLNLHIMCEKPLAPTLEDCVGIYKSILPNRDVQPTRLFAVGQVLRYTPHNMLLRELLREDKVIGEIMAVHHVEPVGWNHFVHSFVRGNWRKESVSSPSLLAKCCHDIDLLYWLIAAPAPGSNIPAHVPKDISSSGSLQYFRRNRKPAEAGAATNCLSCAFEPKCQFSAKRIYTASYLAGPNQEGWKRVVCPEIEECVTAGRPEAAQQALLERLCQDYGDETPVHEVGQRQWYGRCVYETDNDVCDNQTVTLAWEDEPVADGEASLESLADRSSKTATLQMVAFSKKICRRSTSIYGTHGEIQTDGACIIVQDFSTGQKKSHYPHVAQDDSHEDGDEGLTRAFLLAIDRIKNHGVSVTDAQRENIGCSLSDIIMGHALVFAAEKARKSKTVVDFPDWLRKEMFQGF</sequence>
<dbReference type="InterPro" id="IPR000683">
    <property type="entry name" value="Gfo/Idh/MocA-like_OxRdtase_N"/>
</dbReference>
<dbReference type="STRING" id="1093900.A0A507B971"/>
<dbReference type="RefSeq" id="XP_030995039.1">
    <property type="nucleotide sequence ID" value="XM_031140919.1"/>
</dbReference>
<dbReference type="InParanoid" id="A0A507B971"/>
<dbReference type="Proteomes" id="UP000319257">
    <property type="component" value="Unassembled WGS sequence"/>
</dbReference>
<dbReference type="AlphaFoldDB" id="A0A507B971"/>
<dbReference type="InterPro" id="IPR051450">
    <property type="entry name" value="Gfo/Idh/MocA_Oxidoreductases"/>
</dbReference>
<dbReference type="Gene3D" id="3.30.360.10">
    <property type="entry name" value="Dihydrodipicolinate Reductase, domain 2"/>
    <property type="match status" value="2"/>
</dbReference>
<dbReference type="Pfam" id="PF01408">
    <property type="entry name" value="GFO_IDH_MocA"/>
    <property type="match status" value="1"/>
</dbReference>
<evidence type="ECO:0000313" key="2">
    <source>
        <dbReference type="EMBL" id="TPX13328.1"/>
    </source>
</evidence>
<accession>A0A507B971</accession>
<feature type="domain" description="Gfo/Idh/MocA-like oxidoreductase N-terminal" evidence="1">
    <location>
        <begin position="31"/>
        <end position="156"/>
    </location>
</feature>
<dbReference type="PANTHER" id="PTHR43377">
    <property type="entry name" value="BILIVERDIN REDUCTASE A"/>
    <property type="match status" value="1"/>
</dbReference>
<protein>
    <recommendedName>
        <fullName evidence="1">Gfo/Idh/MocA-like oxidoreductase N-terminal domain-containing protein</fullName>
    </recommendedName>
</protein>
<keyword evidence="3" id="KW-1185">Reference proteome</keyword>
<dbReference type="GO" id="GO:0000166">
    <property type="term" value="F:nucleotide binding"/>
    <property type="evidence" value="ECO:0007669"/>
    <property type="project" value="InterPro"/>
</dbReference>
<gene>
    <name evidence="2" type="ORF">E0L32_006301</name>
</gene>
<evidence type="ECO:0000259" key="1">
    <source>
        <dbReference type="Pfam" id="PF01408"/>
    </source>
</evidence>
<comment type="caution">
    <text evidence="2">The sequence shown here is derived from an EMBL/GenBank/DDBJ whole genome shotgun (WGS) entry which is preliminary data.</text>
</comment>
<reference evidence="2 3" key="1">
    <citation type="submission" date="2019-06" db="EMBL/GenBank/DDBJ databases">
        <title>Draft genome sequence of the filamentous fungus Phialemoniopsis curvata isolated from diesel fuel.</title>
        <authorList>
            <person name="Varaljay V.A."/>
            <person name="Lyon W.J."/>
            <person name="Crouch A.L."/>
            <person name="Drake C.E."/>
            <person name="Hollomon J.M."/>
            <person name="Nadeau L.J."/>
            <person name="Nunn H.S."/>
            <person name="Stevenson B.S."/>
            <person name="Bojanowski C.L."/>
            <person name="Crookes-Goodson W.J."/>
        </authorList>
    </citation>
    <scope>NUCLEOTIDE SEQUENCE [LARGE SCALE GENOMIC DNA]</scope>
    <source>
        <strain evidence="2 3">D216</strain>
    </source>
</reference>
<dbReference type="OrthoDB" id="2129491at2759"/>
<dbReference type="EMBL" id="SKBQ01000035">
    <property type="protein sequence ID" value="TPX13328.1"/>
    <property type="molecule type" value="Genomic_DNA"/>
</dbReference>
<dbReference type="SUPFAM" id="SSF55347">
    <property type="entry name" value="Glyceraldehyde-3-phosphate dehydrogenase-like, C-terminal domain"/>
    <property type="match status" value="1"/>
</dbReference>
<dbReference type="PANTHER" id="PTHR43377:SF12">
    <property type="entry name" value="BINDING ROSSMANN FOLD OXIDOREDUCTASE, PUTATIVE (AFU_ORTHOLOGUE AFUA_3G11840)-RELATED"/>
    <property type="match status" value="1"/>
</dbReference>
<proteinExistence type="predicted"/>
<dbReference type="Gene3D" id="3.40.50.720">
    <property type="entry name" value="NAD(P)-binding Rossmann-like Domain"/>
    <property type="match status" value="1"/>
</dbReference>
<dbReference type="SUPFAM" id="SSF51735">
    <property type="entry name" value="NAD(P)-binding Rossmann-fold domains"/>
    <property type="match status" value="1"/>
</dbReference>
<name>A0A507B971_9PEZI</name>
<dbReference type="GeneID" id="41973748"/>
<evidence type="ECO:0000313" key="3">
    <source>
        <dbReference type="Proteomes" id="UP000319257"/>
    </source>
</evidence>
<dbReference type="InterPro" id="IPR036291">
    <property type="entry name" value="NAD(P)-bd_dom_sf"/>
</dbReference>